<dbReference type="Pfam" id="PF02724">
    <property type="entry name" value="CDC45"/>
    <property type="match status" value="1"/>
</dbReference>
<dbReference type="HOGENOM" id="CLU_005871_4_1_1"/>
<evidence type="ECO:0000256" key="3">
    <source>
        <dbReference type="ARBA" id="ARBA00022705"/>
    </source>
</evidence>
<keyword evidence="5" id="KW-0131">Cell cycle</keyword>
<dbReference type="GO" id="GO:0003682">
    <property type="term" value="F:chromatin binding"/>
    <property type="evidence" value="ECO:0007669"/>
    <property type="project" value="TreeGrafter"/>
</dbReference>
<dbReference type="GO" id="GO:1902977">
    <property type="term" value="P:mitotic DNA replication preinitiation complex assembly"/>
    <property type="evidence" value="ECO:0007669"/>
    <property type="project" value="TreeGrafter"/>
</dbReference>
<feature type="region of interest" description="Disordered" evidence="6">
    <location>
        <begin position="1"/>
        <end position="31"/>
    </location>
</feature>
<dbReference type="OMA" id="NWTQKGD"/>
<feature type="non-terminal residue" evidence="7">
    <location>
        <position position="1"/>
    </location>
</feature>
<sequence length="478" mass="55063">MVLKHSDSEASNEESEDSDGGNRAAKRRRLGEEQIMKRREKRVWEENKNRLLFEYSQFTYYSKASAIFMFDFAWKLNKDDKELLWLAIVALTEQMLSGKIDNTQYTLEIGLALYYSNESLPLMAHCKRLQNKTSDTDVQTSLKIVFEKDLKLTLYRHWTVEHSLKYSMFTAVRLKLWTLKGDMKIHQLLADMGLPLVQSRQHFKSMDLQLRKEFHGSLEKLAEKYNLQDIEFASFILQYGFRNKFCASDIVYALLAILEASVSACRRSGANYYAIFLQPRDKKPEELFNQALDCLSRSKVEVMNNAMERAKNIAKTLFKTVQSAVDMKQIITAGPFVYYIIREAYVSMSRNRKASTLPLIVSAPKDLERGTCLLLGIPPVCENSPRKWAYVSMSRNRKASTLPLIVSAPKDLERGTCLLLGIPPVCENSPRNFFGKAFEQAADKMKCEVNCDYLDTSYIELRTEDRTRFFDALAALLN</sequence>
<keyword evidence="3" id="KW-0235">DNA replication</keyword>
<accession>N6T2H9</accession>
<evidence type="ECO:0000256" key="2">
    <source>
        <dbReference type="ARBA" id="ARBA00010727"/>
    </source>
</evidence>
<reference evidence="7" key="1">
    <citation type="journal article" date="2013" name="Genome Biol.">
        <title>Draft genome of the mountain pine beetle, Dendroctonus ponderosae Hopkins, a major forest pest.</title>
        <authorList>
            <person name="Keeling C.I."/>
            <person name="Yuen M.M."/>
            <person name="Liao N.Y."/>
            <person name="Docking T.R."/>
            <person name="Chan S.K."/>
            <person name="Taylor G.A."/>
            <person name="Palmquist D.L."/>
            <person name="Jackman S.D."/>
            <person name="Nguyen A."/>
            <person name="Li M."/>
            <person name="Henderson H."/>
            <person name="Janes J.K."/>
            <person name="Zhao Y."/>
            <person name="Pandoh P."/>
            <person name="Moore R."/>
            <person name="Sperling F.A."/>
            <person name="Huber D.P."/>
            <person name="Birol I."/>
            <person name="Jones S.J."/>
            <person name="Bohlmann J."/>
        </authorList>
    </citation>
    <scope>NUCLEOTIDE SEQUENCE</scope>
</reference>
<dbReference type="AlphaFoldDB" id="N6T2H9"/>
<comment type="similarity">
    <text evidence="2">Belongs to the CDC45 family.</text>
</comment>
<name>N6T2H9_DENPD</name>
<dbReference type="PANTHER" id="PTHR10507">
    <property type="entry name" value="CDC45-RELATED PROTEIN"/>
    <property type="match status" value="1"/>
</dbReference>
<evidence type="ECO:0000256" key="6">
    <source>
        <dbReference type="SAM" id="MobiDB-lite"/>
    </source>
</evidence>
<keyword evidence="4" id="KW-0539">Nucleus</keyword>
<gene>
    <name evidence="7" type="ORF">YQE_11573</name>
</gene>
<dbReference type="GO" id="GO:0003688">
    <property type="term" value="F:DNA replication origin binding"/>
    <property type="evidence" value="ECO:0007669"/>
    <property type="project" value="TreeGrafter"/>
</dbReference>
<dbReference type="GO" id="GO:0031261">
    <property type="term" value="C:DNA replication preinitiation complex"/>
    <property type="evidence" value="ECO:0007669"/>
    <property type="project" value="TreeGrafter"/>
</dbReference>
<dbReference type="InterPro" id="IPR003874">
    <property type="entry name" value="CDC45"/>
</dbReference>
<dbReference type="PANTHER" id="PTHR10507:SF0">
    <property type="entry name" value="CELL DIVISION CONTROL PROTEIN 45 HOMOLOG"/>
    <property type="match status" value="1"/>
</dbReference>
<comment type="subcellular location">
    <subcellularLocation>
        <location evidence="1">Nucleus</location>
    </subcellularLocation>
</comment>
<dbReference type="OrthoDB" id="10258882at2759"/>
<dbReference type="GO" id="GO:0003697">
    <property type="term" value="F:single-stranded DNA binding"/>
    <property type="evidence" value="ECO:0007669"/>
    <property type="project" value="TreeGrafter"/>
</dbReference>
<dbReference type="GO" id="GO:0006270">
    <property type="term" value="P:DNA replication initiation"/>
    <property type="evidence" value="ECO:0007669"/>
    <property type="project" value="InterPro"/>
</dbReference>
<protein>
    <submittedName>
        <fullName evidence="7">Uncharacterized protein</fullName>
    </submittedName>
</protein>
<dbReference type="EMBL" id="KB741256">
    <property type="protein sequence ID" value="ENN71753.1"/>
    <property type="molecule type" value="Genomic_DNA"/>
</dbReference>
<evidence type="ECO:0000256" key="1">
    <source>
        <dbReference type="ARBA" id="ARBA00004123"/>
    </source>
</evidence>
<evidence type="ECO:0000313" key="7">
    <source>
        <dbReference type="EMBL" id="ENN71753.1"/>
    </source>
</evidence>
<evidence type="ECO:0000256" key="5">
    <source>
        <dbReference type="ARBA" id="ARBA00023306"/>
    </source>
</evidence>
<proteinExistence type="inferred from homology"/>
<evidence type="ECO:0000256" key="4">
    <source>
        <dbReference type="ARBA" id="ARBA00023242"/>
    </source>
</evidence>
<feature type="compositionally biased region" description="Acidic residues" evidence="6">
    <location>
        <begin position="10"/>
        <end position="19"/>
    </location>
</feature>
<dbReference type="GO" id="GO:0000727">
    <property type="term" value="P:double-strand break repair via break-induced replication"/>
    <property type="evidence" value="ECO:0007669"/>
    <property type="project" value="TreeGrafter"/>
</dbReference>
<organism evidence="7">
    <name type="scientific">Dendroctonus ponderosae</name>
    <name type="common">Mountain pine beetle</name>
    <dbReference type="NCBI Taxonomy" id="77166"/>
    <lineage>
        <taxon>Eukaryota</taxon>
        <taxon>Metazoa</taxon>
        <taxon>Ecdysozoa</taxon>
        <taxon>Arthropoda</taxon>
        <taxon>Hexapoda</taxon>
        <taxon>Insecta</taxon>
        <taxon>Pterygota</taxon>
        <taxon>Neoptera</taxon>
        <taxon>Endopterygota</taxon>
        <taxon>Coleoptera</taxon>
        <taxon>Polyphaga</taxon>
        <taxon>Cucujiformia</taxon>
        <taxon>Curculionidae</taxon>
        <taxon>Scolytinae</taxon>
        <taxon>Dendroctonus</taxon>
    </lineage>
</organism>